<dbReference type="PANTHER" id="PTHR42748">
    <property type="entry name" value="NITROGEN METABOLITE REPRESSION PROTEIN NMRA FAMILY MEMBER"/>
    <property type="match status" value="1"/>
</dbReference>
<keyword evidence="6" id="KW-1185">Reference proteome</keyword>
<dbReference type="GO" id="GO:0016491">
    <property type="term" value="F:oxidoreductase activity"/>
    <property type="evidence" value="ECO:0007669"/>
    <property type="project" value="UniProtKB-KW"/>
</dbReference>
<sequence length="333" mass="35651">MSSQKLITVFGATGAQGSAVVKSLIQSKNAAFKVRGITRNTESAAAKELANLGVEVIQANGFNKAEMVKAFNGSWGAFVNTNANDPALDGPTGPTDLDLGKTIVDAAAEAGVQHFIYSSFASASKMTNGAITVPEFDRKNAVEAHARTKNFKAFAAVIAGWYMENYLDKAFAAFFGGFPWTEDAAGYLTFSSPLWGGKEGVPFVSISEDFGDVVHGIFLQPERWDGKVVQVVSDPMGWGDAVGIYEKVTGKKSRFTPLPSWKDFNDQGVKTGMGTKLIFGYAQMTGGQVYGAPTDTSAARELKNVAAEAKGVPSEDAELMTIERFFRENFAQV</sequence>
<dbReference type="InterPro" id="IPR051164">
    <property type="entry name" value="NmrA-like_oxidored"/>
</dbReference>
<gene>
    <name evidence="5" type="ORF">W97_07146</name>
</gene>
<proteinExistence type="inferred from homology"/>
<dbReference type="OMA" id="WEAYDTH"/>
<evidence type="ECO:0000256" key="3">
    <source>
        <dbReference type="ARBA" id="ARBA00023002"/>
    </source>
</evidence>
<name>R7Z1S4_CONA1</name>
<comment type="similarity">
    <text evidence="1">Belongs to the NmrA-type oxidoreductase family.</text>
</comment>
<reference evidence="6" key="1">
    <citation type="submission" date="2012-06" db="EMBL/GenBank/DDBJ databases">
        <title>The genome sequence of Coniosporium apollinis CBS 100218.</title>
        <authorList>
            <consortium name="The Broad Institute Genome Sequencing Platform"/>
            <person name="Cuomo C."/>
            <person name="Gorbushina A."/>
            <person name="Noack S."/>
            <person name="Walker B."/>
            <person name="Young S.K."/>
            <person name="Zeng Q."/>
            <person name="Gargeya S."/>
            <person name="Fitzgerald M."/>
            <person name="Haas B."/>
            <person name="Abouelleil A."/>
            <person name="Alvarado L."/>
            <person name="Arachchi H.M."/>
            <person name="Berlin A.M."/>
            <person name="Chapman S.B."/>
            <person name="Goldberg J."/>
            <person name="Griggs A."/>
            <person name="Gujja S."/>
            <person name="Hansen M."/>
            <person name="Howarth C."/>
            <person name="Imamovic A."/>
            <person name="Larimer J."/>
            <person name="McCowan C."/>
            <person name="Montmayeur A."/>
            <person name="Murphy C."/>
            <person name="Neiman D."/>
            <person name="Pearson M."/>
            <person name="Priest M."/>
            <person name="Roberts A."/>
            <person name="Saif S."/>
            <person name="Shea T."/>
            <person name="Sisk P."/>
            <person name="Sykes S."/>
            <person name="Wortman J."/>
            <person name="Nusbaum C."/>
            <person name="Birren B."/>
        </authorList>
    </citation>
    <scope>NUCLEOTIDE SEQUENCE [LARGE SCALE GENOMIC DNA]</scope>
    <source>
        <strain evidence="6">CBS 100218</strain>
    </source>
</reference>
<feature type="domain" description="NmrA-like" evidence="4">
    <location>
        <begin position="4"/>
        <end position="275"/>
    </location>
</feature>
<dbReference type="SUPFAM" id="SSF51735">
    <property type="entry name" value="NAD(P)-binding Rossmann-fold domains"/>
    <property type="match status" value="1"/>
</dbReference>
<keyword evidence="2" id="KW-0521">NADP</keyword>
<dbReference type="EMBL" id="JH767592">
    <property type="protein sequence ID" value="EON67999.1"/>
    <property type="molecule type" value="Genomic_DNA"/>
</dbReference>
<organism evidence="5 6">
    <name type="scientific">Coniosporium apollinis (strain CBS 100218)</name>
    <name type="common">Rock-inhabiting black yeast</name>
    <dbReference type="NCBI Taxonomy" id="1168221"/>
    <lineage>
        <taxon>Eukaryota</taxon>
        <taxon>Fungi</taxon>
        <taxon>Dikarya</taxon>
        <taxon>Ascomycota</taxon>
        <taxon>Pezizomycotina</taxon>
        <taxon>Dothideomycetes</taxon>
        <taxon>Dothideomycetes incertae sedis</taxon>
        <taxon>Coniosporium</taxon>
    </lineage>
</organism>
<dbReference type="InterPro" id="IPR036291">
    <property type="entry name" value="NAD(P)-bd_dom_sf"/>
</dbReference>
<dbReference type="AlphaFoldDB" id="R7Z1S4"/>
<dbReference type="GeneID" id="19904457"/>
<dbReference type="CDD" id="cd05251">
    <property type="entry name" value="NmrA_like_SDR_a"/>
    <property type="match status" value="1"/>
</dbReference>
<dbReference type="RefSeq" id="XP_007783316.1">
    <property type="nucleotide sequence ID" value="XM_007785126.1"/>
</dbReference>
<evidence type="ECO:0000259" key="4">
    <source>
        <dbReference type="Pfam" id="PF05368"/>
    </source>
</evidence>
<keyword evidence="3" id="KW-0560">Oxidoreductase</keyword>
<evidence type="ECO:0000256" key="2">
    <source>
        <dbReference type="ARBA" id="ARBA00022857"/>
    </source>
</evidence>
<dbReference type="PANTHER" id="PTHR42748:SF30">
    <property type="entry name" value="NMRA-LIKE DOMAIN-CONTAINING PROTEIN"/>
    <property type="match status" value="1"/>
</dbReference>
<dbReference type="STRING" id="1168221.R7Z1S4"/>
<evidence type="ECO:0000256" key="1">
    <source>
        <dbReference type="ARBA" id="ARBA00006328"/>
    </source>
</evidence>
<dbReference type="InterPro" id="IPR008030">
    <property type="entry name" value="NmrA-like"/>
</dbReference>
<dbReference type="GO" id="GO:0005634">
    <property type="term" value="C:nucleus"/>
    <property type="evidence" value="ECO:0007669"/>
    <property type="project" value="TreeGrafter"/>
</dbReference>
<dbReference type="OrthoDB" id="3358371at2759"/>
<evidence type="ECO:0000313" key="6">
    <source>
        <dbReference type="Proteomes" id="UP000016924"/>
    </source>
</evidence>
<dbReference type="Pfam" id="PF05368">
    <property type="entry name" value="NmrA"/>
    <property type="match status" value="1"/>
</dbReference>
<protein>
    <recommendedName>
        <fullName evidence="4">NmrA-like domain-containing protein</fullName>
    </recommendedName>
</protein>
<accession>R7Z1S4</accession>
<dbReference type="HOGENOM" id="CLU_007383_8_5_1"/>
<dbReference type="Gene3D" id="3.90.25.10">
    <property type="entry name" value="UDP-galactose 4-epimerase, domain 1"/>
    <property type="match status" value="1"/>
</dbReference>
<dbReference type="Gene3D" id="3.40.50.720">
    <property type="entry name" value="NAD(P)-binding Rossmann-like Domain"/>
    <property type="match status" value="1"/>
</dbReference>
<dbReference type="Proteomes" id="UP000016924">
    <property type="component" value="Unassembled WGS sequence"/>
</dbReference>
<evidence type="ECO:0000313" key="5">
    <source>
        <dbReference type="EMBL" id="EON67999.1"/>
    </source>
</evidence>
<dbReference type="eggNOG" id="ENOG502SKP9">
    <property type="taxonomic scope" value="Eukaryota"/>
</dbReference>